<organism evidence="1 2">
    <name type="scientific">Candidatus Synechococcus spongiarum 142</name>
    <dbReference type="NCBI Taxonomy" id="1608213"/>
    <lineage>
        <taxon>Bacteria</taxon>
        <taxon>Bacillati</taxon>
        <taxon>Cyanobacteriota</taxon>
        <taxon>Cyanophyceae</taxon>
        <taxon>Synechococcales</taxon>
        <taxon>Synechococcaceae</taxon>
        <taxon>Synechococcus</taxon>
    </lineage>
</organism>
<comment type="caution">
    <text evidence="1">The sequence shown here is derived from an EMBL/GenBank/DDBJ whole genome shotgun (WGS) entry which is preliminary data.</text>
</comment>
<dbReference type="EMBL" id="JXUO01000125">
    <property type="protein sequence ID" value="KKZ14826.1"/>
    <property type="molecule type" value="Genomic_DNA"/>
</dbReference>
<proteinExistence type="predicted"/>
<reference evidence="1 2" key="1">
    <citation type="submission" date="2015-01" db="EMBL/GenBank/DDBJ databases">
        <title>Lifestyle Evolution in Cyanobacterial Symbionts of Sponges.</title>
        <authorList>
            <person name="Burgsdorf I."/>
            <person name="Slaby B.M."/>
            <person name="Handley K.M."/>
            <person name="Haber M."/>
            <person name="Blom J."/>
            <person name="Marshall C.W."/>
            <person name="Gilbert J.A."/>
            <person name="Hentschel U."/>
            <person name="Steindler L."/>
        </authorList>
    </citation>
    <scope>NUCLEOTIDE SEQUENCE [LARGE SCALE GENOMIC DNA]</scope>
    <source>
        <strain evidence="1">142</strain>
    </source>
</reference>
<sequence length="46" mass="5291">PMLVASLSCYLLARAINRRSIYERQLELESRHSIWAPPLIAPVSLR</sequence>
<accession>A0A6N3XCU8</accession>
<dbReference type="AlphaFoldDB" id="A0A6N3XCU8"/>
<name>A0A6N3XCU8_9SYNE</name>
<evidence type="ECO:0000313" key="1">
    <source>
        <dbReference type="EMBL" id="KKZ14826.1"/>
    </source>
</evidence>
<protein>
    <submittedName>
        <fullName evidence="1">Uncharacterized protein</fullName>
    </submittedName>
</protein>
<evidence type="ECO:0000313" key="2">
    <source>
        <dbReference type="Proteomes" id="UP000035054"/>
    </source>
</evidence>
<dbReference type="Proteomes" id="UP000035054">
    <property type="component" value="Unassembled WGS sequence"/>
</dbReference>
<gene>
    <name evidence="1" type="ORF">TH68_03805</name>
</gene>
<feature type="non-terminal residue" evidence="1">
    <location>
        <position position="1"/>
    </location>
</feature>